<evidence type="ECO:0000256" key="1">
    <source>
        <dbReference type="ARBA" id="ARBA00001974"/>
    </source>
</evidence>
<dbReference type="Pfam" id="PF07992">
    <property type="entry name" value="Pyr_redox_2"/>
    <property type="match status" value="1"/>
</dbReference>
<dbReference type="AlphaFoldDB" id="A0A0S6VUH1"/>
<dbReference type="GO" id="GO:0016491">
    <property type="term" value="F:oxidoreductase activity"/>
    <property type="evidence" value="ECO:0007669"/>
    <property type="project" value="InterPro"/>
</dbReference>
<protein>
    <submittedName>
        <fullName evidence="5">NAD(P)H-nitrite reductase</fullName>
    </submittedName>
</protein>
<evidence type="ECO:0000256" key="2">
    <source>
        <dbReference type="ARBA" id="ARBA00022630"/>
    </source>
</evidence>
<keyword evidence="3" id="KW-0274">FAD</keyword>
<name>A0A0S6VUH1_9BACT</name>
<dbReference type="Gene3D" id="3.50.50.60">
    <property type="entry name" value="FAD/NAD(P)-binding domain"/>
    <property type="match status" value="2"/>
</dbReference>
<dbReference type="Proteomes" id="UP000030700">
    <property type="component" value="Unassembled WGS sequence"/>
</dbReference>
<evidence type="ECO:0000313" key="5">
    <source>
        <dbReference type="EMBL" id="GAK48849.1"/>
    </source>
</evidence>
<dbReference type="InterPro" id="IPR036188">
    <property type="entry name" value="FAD/NAD-bd_sf"/>
</dbReference>
<accession>A0A0S6VUH1</accession>
<dbReference type="STRING" id="1499966.U14_00060"/>
<reference evidence="5" key="1">
    <citation type="journal article" date="2015" name="PeerJ">
        <title>First genomic representation of candidate bacterial phylum KSB3 points to enhanced environmental sensing as a trigger of wastewater bulking.</title>
        <authorList>
            <person name="Sekiguchi Y."/>
            <person name="Ohashi A."/>
            <person name="Parks D.H."/>
            <person name="Yamauchi T."/>
            <person name="Tyson G.W."/>
            <person name="Hugenholtz P."/>
        </authorList>
    </citation>
    <scope>NUCLEOTIDE SEQUENCE [LARGE SCALE GENOMIC DNA]</scope>
</reference>
<dbReference type="PANTHER" id="PTHR43429">
    <property type="entry name" value="PYRIDINE NUCLEOTIDE-DISULFIDE OXIDOREDUCTASE DOMAIN-CONTAINING"/>
    <property type="match status" value="1"/>
</dbReference>
<dbReference type="SUPFAM" id="SSF51905">
    <property type="entry name" value="FAD/NAD(P)-binding domain"/>
    <property type="match status" value="1"/>
</dbReference>
<comment type="cofactor">
    <cofactor evidence="1">
        <name>FAD</name>
        <dbReference type="ChEBI" id="CHEBI:57692"/>
    </cofactor>
</comment>
<dbReference type="PRINTS" id="PR00368">
    <property type="entry name" value="FADPNR"/>
</dbReference>
<dbReference type="PANTHER" id="PTHR43429:SF3">
    <property type="entry name" value="NITRITE REDUCTASE [NAD(P)H]"/>
    <property type="match status" value="1"/>
</dbReference>
<organism evidence="5">
    <name type="scientific">Candidatus Moduliflexus flocculans</name>
    <dbReference type="NCBI Taxonomy" id="1499966"/>
    <lineage>
        <taxon>Bacteria</taxon>
        <taxon>Candidatus Moduliflexota</taxon>
        <taxon>Candidatus Moduliflexia</taxon>
        <taxon>Candidatus Moduliflexales</taxon>
        <taxon>Candidatus Moduliflexaceae</taxon>
    </lineage>
</organism>
<dbReference type="InterPro" id="IPR050260">
    <property type="entry name" value="FAD-bd_OxRdtase"/>
</dbReference>
<feature type="domain" description="FAD/NAD(P)-binding" evidence="4">
    <location>
        <begin position="6"/>
        <end position="288"/>
    </location>
</feature>
<dbReference type="InterPro" id="IPR023753">
    <property type="entry name" value="FAD/NAD-binding_dom"/>
</dbReference>
<dbReference type="PRINTS" id="PR00469">
    <property type="entry name" value="PNDRDTASEII"/>
</dbReference>
<dbReference type="HOGENOM" id="CLU_003291_4_4_0"/>
<dbReference type="EMBL" id="DF820455">
    <property type="protein sequence ID" value="GAK48849.1"/>
    <property type="molecule type" value="Genomic_DNA"/>
</dbReference>
<evidence type="ECO:0000259" key="4">
    <source>
        <dbReference type="Pfam" id="PF07992"/>
    </source>
</evidence>
<gene>
    <name evidence="5" type="ORF">U14_00060</name>
</gene>
<keyword evidence="2" id="KW-0285">Flavoprotein</keyword>
<keyword evidence="6" id="KW-1185">Reference proteome</keyword>
<evidence type="ECO:0000256" key="3">
    <source>
        <dbReference type="ARBA" id="ARBA00022827"/>
    </source>
</evidence>
<sequence length="383" mass="42910">MQLDWDVIILGAGIAGVSAAKAIREATFDGAVLLINGEAHAPYKRTKLSKHLASGFRQDEFQLQPPEWYQTRRIHRLDDQRVDKINPAAKTVTLASGTCLRWGKLILATGATPCYPPGISPEMPHTYVMRQMHDAECLMQMMRNPNIQNTLVVGMGVLGVEVAEQFRFAEKRVTLAGRSSTIMPRQLNLHAATLMKQACEQAGIRLLFDDPLTDARRHETRQADAIIYCIGATPDTTLARQAGLAVNVGILVNEYLQTSCPDIFAAGDVAELPGGEIGGLWHSAEAQGLHAGKNAVGSLTSYPRLPFRLKCEVFEQYFFSMLPQDIERCQIEEYQHDRRYQCFYYRDGQLRGAIMINDGERAKLYERAVRENWTPKRVMETLA</sequence>
<evidence type="ECO:0000313" key="6">
    <source>
        <dbReference type="Proteomes" id="UP000030700"/>
    </source>
</evidence>
<proteinExistence type="predicted"/>